<feature type="compositionally biased region" description="Basic and acidic residues" evidence="1">
    <location>
        <begin position="218"/>
        <end position="235"/>
    </location>
</feature>
<gene>
    <name evidence="3" type="ORF">SK128_022346</name>
</gene>
<proteinExistence type="predicted"/>
<feature type="region of interest" description="Disordered" evidence="1">
    <location>
        <begin position="179"/>
        <end position="605"/>
    </location>
</feature>
<feature type="compositionally biased region" description="Basic and acidic residues" evidence="1">
    <location>
        <begin position="429"/>
        <end position="518"/>
    </location>
</feature>
<feature type="compositionally biased region" description="Basic and acidic residues" evidence="1">
    <location>
        <begin position="305"/>
        <end position="314"/>
    </location>
</feature>
<dbReference type="AlphaFoldDB" id="A0AAN8XHB3"/>
<keyword evidence="2" id="KW-0732">Signal</keyword>
<reference evidence="3 4" key="1">
    <citation type="submission" date="2023-11" db="EMBL/GenBank/DDBJ databases">
        <title>Halocaridina rubra genome assembly.</title>
        <authorList>
            <person name="Smith C."/>
        </authorList>
    </citation>
    <scope>NUCLEOTIDE SEQUENCE [LARGE SCALE GENOMIC DNA]</scope>
    <source>
        <strain evidence="3">EP-1</strain>
        <tissue evidence="3">Whole</tissue>
    </source>
</reference>
<accession>A0AAN8XHB3</accession>
<dbReference type="EMBL" id="JAXCGZ010003154">
    <property type="protein sequence ID" value="KAK7083402.1"/>
    <property type="molecule type" value="Genomic_DNA"/>
</dbReference>
<evidence type="ECO:0000313" key="4">
    <source>
        <dbReference type="Proteomes" id="UP001381693"/>
    </source>
</evidence>
<keyword evidence="4" id="KW-1185">Reference proteome</keyword>
<evidence type="ECO:0000313" key="3">
    <source>
        <dbReference type="EMBL" id="KAK7083402.1"/>
    </source>
</evidence>
<evidence type="ECO:0000256" key="2">
    <source>
        <dbReference type="SAM" id="SignalP"/>
    </source>
</evidence>
<dbReference type="Proteomes" id="UP001381693">
    <property type="component" value="Unassembled WGS sequence"/>
</dbReference>
<protein>
    <submittedName>
        <fullName evidence="3">Uncharacterized protein</fullName>
    </submittedName>
</protein>
<name>A0AAN8XHB3_HALRR</name>
<feature type="compositionally biased region" description="Basic and acidic residues" evidence="1">
    <location>
        <begin position="279"/>
        <end position="289"/>
    </location>
</feature>
<feature type="chain" id="PRO_5042930696" evidence="2">
    <location>
        <begin position="26"/>
        <end position="605"/>
    </location>
</feature>
<feature type="signal peptide" evidence="2">
    <location>
        <begin position="1"/>
        <end position="25"/>
    </location>
</feature>
<evidence type="ECO:0000256" key="1">
    <source>
        <dbReference type="SAM" id="MobiDB-lite"/>
    </source>
</evidence>
<sequence>MVMMKFLTTKLLPLFLLAPYLGTGAMSTPSLIKVTPEGVPQYEAAGTNQHPQQETAASGDEKGFMEDIGFSHFFTDIGLQSSPSNLGFDVQQGFSVPHDFPSSIGSANLAPAAQLGAGHLGIGHGLGFSASVQQEKSTGEKVDPAIQGFIPADPLSFGGYSGASSSFVSSKATPNGVFGHAVNKKPIQTSPTRDSFSDSRYPHSSTTKYNRRPPKASAYDDQKYQDKKSQYDHSEATSQVNYNSPSPSKRPQGSVKDLEYNGNYNKPEPSYTPNSNGKPSDRIERKDNGSYESRNAYQESSIVPDYEKEFRAYMDDDEYRYAPTHQESRPTPQYKDDDTGYHRDQSKHHNTKYHNDDSKYNGGYKEPQHGSKYYDNHQDNYNKDTIYRDDHRKHQPEDPNHRDHHQKYHQRLPSSHNYAPRYRNRQPHYQRDHSGEGRYRSESRPQDHYQRDHTGEGRYRSESRPKGLYQRDHAGEGRYRSESRPQGDNQKDTKEHDKEPCKIVDKEGMTCKVCRDDEGGYSEHCAHSTRHGKDSVYANSRRGGSQKNGPKVGRENERSYSRPSPVYKPKPKYDNHHGQHSHHKSSSYQPHRAEEGYSGEHSAHQ</sequence>
<feature type="compositionally biased region" description="Polar residues" evidence="1">
    <location>
        <begin position="236"/>
        <end position="251"/>
    </location>
</feature>
<feature type="compositionally biased region" description="Basic and acidic residues" evidence="1">
    <location>
        <begin position="366"/>
        <end position="401"/>
    </location>
</feature>
<comment type="caution">
    <text evidence="3">The sequence shown here is derived from an EMBL/GenBank/DDBJ whole genome shotgun (WGS) entry which is preliminary data.</text>
</comment>
<organism evidence="3 4">
    <name type="scientific">Halocaridina rubra</name>
    <name type="common">Hawaiian red shrimp</name>
    <dbReference type="NCBI Taxonomy" id="373956"/>
    <lineage>
        <taxon>Eukaryota</taxon>
        <taxon>Metazoa</taxon>
        <taxon>Ecdysozoa</taxon>
        <taxon>Arthropoda</taxon>
        <taxon>Crustacea</taxon>
        <taxon>Multicrustacea</taxon>
        <taxon>Malacostraca</taxon>
        <taxon>Eumalacostraca</taxon>
        <taxon>Eucarida</taxon>
        <taxon>Decapoda</taxon>
        <taxon>Pleocyemata</taxon>
        <taxon>Caridea</taxon>
        <taxon>Atyoidea</taxon>
        <taxon>Atyidae</taxon>
        <taxon>Halocaridina</taxon>
    </lineage>
</organism>
<feature type="compositionally biased region" description="Polar residues" evidence="1">
    <location>
        <begin position="290"/>
        <end position="301"/>
    </location>
</feature>
<feature type="compositionally biased region" description="Basic and acidic residues" evidence="1">
    <location>
        <begin position="334"/>
        <end position="344"/>
    </location>
</feature>